<evidence type="ECO:0000256" key="2">
    <source>
        <dbReference type="ARBA" id="ARBA00009347"/>
    </source>
</evidence>
<dbReference type="OrthoDB" id="2450120at2"/>
<sequence length="365" mass="37447">MSDDRTVLTEVATGLFRDLCTPGDVVAAEATGWSERLWSALTESGFPLVSVPEEAGGSGGDVADACALLTVAGRFAAPAPLAETGLLGGWALAAAGLELPEGPLSVAVGAPGDAVELAGRRFSARLSRVPWGGRSDRVVALAGSGGQRFVVSAPTAAATVTNGRNLAAEPRDTLVWDDVGLPDDAFAPAPPGVDGAALRLRGALARAALIAGALARVAELTVRYTGERQQFGRPVARFQAVQAHLVTIAEEAELAGLAVSVAALNARPDPSFLDVAAAKAAAGEAATIAARASHQAHGAIGMTKEYELGQLSRRLWSWRDEFGSERYWSRELGHRLAAAGADALWPSISTGLVSEPASSPEGSFA</sequence>
<dbReference type="Proteomes" id="UP000184428">
    <property type="component" value="Unassembled WGS sequence"/>
</dbReference>
<evidence type="ECO:0000259" key="6">
    <source>
        <dbReference type="Pfam" id="PF00441"/>
    </source>
</evidence>
<protein>
    <submittedName>
        <fullName evidence="8">Acyl-CoA dehydrogenase</fullName>
    </submittedName>
</protein>
<dbReference type="InterPro" id="IPR009100">
    <property type="entry name" value="AcylCoA_DH/oxidase_NM_dom_sf"/>
</dbReference>
<proteinExistence type="inferred from homology"/>
<dbReference type="EMBL" id="FRDM01000006">
    <property type="protein sequence ID" value="SHN69451.1"/>
    <property type="molecule type" value="Genomic_DNA"/>
</dbReference>
<evidence type="ECO:0000313" key="9">
    <source>
        <dbReference type="Proteomes" id="UP000184428"/>
    </source>
</evidence>
<dbReference type="Gene3D" id="1.10.540.10">
    <property type="entry name" value="Acyl-CoA dehydrogenase/oxidase, N-terminal domain"/>
    <property type="match status" value="1"/>
</dbReference>
<dbReference type="Pfam" id="PF02771">
    <property type="entry name" value="Acyl-CoA_dh_N"/>
    <property type="match status" value="1"/>
</dbReference>
<keyword evidence="3" id="KW-0285">Flavoprotein</keyword>
<feature type="domain" description="Acyl-CoA dehydrogenase/oxidase C-terminal" evidence="6">
    <location>
        <begin position="204"/>
        <end position="314"/>
    </location>
</feature>
<dbReference type="Gene3D" id="1.20.140.10">
    <property type="entry name" value="Butyryl-CoA Dehydrogenase, subunit A, domain 3"/>
    <property type="match status" value="1"/>
</dbReference>
<comment type="similarity">
    <text evidence="2">Belongs to the acyl-CoA dehydrogenase family.</text>
</comment>
<organism evidence="8 9">
    <name type="scientific">Geodermatophilus obscurus</name>
    <dbReference type="NCBI Taxonomy" id="1861"/>
    <lineage>
        <taxon>Bacteria</taxon>
        <taxon>Bacillati</taxon>
        <taxon>Actinomycetota</taxon>
        <taxon>Actinomycetes</taxon>
        <taxon>Geodermatophilales</taxon>
        <taxon>Geodermatophilaceae</taxon>
        <taxon>Geodermatophilus</taxon>
    </lineage>
</organism>
<dbReference type="SUPFAM" id="SSF56645">
    <property type="entry name" value="Acyl-CoA dehydrogenase NM domain-like"/>
    <property type="match status" value="1"/>
</dbReference>
<dbReference type="PANTHER" id="PTHR43884:SF20">
    <property type="entry name" value="ACYL-COA DEHYDROGENASE FADE28"/>
    <property type="match status" value="1"/>
</dbReference>
<comment type="cofactor">
    <cofactor evidence="1">
        <name>FAD</name>
        <dbReference type="ChEBI" id="CHEBI:57692"/>
    </cofactor>
</comment>
<evidence type="ECO:0000259" key="7">
    <source>
        <dbReference type="Pfam" id="PF02771"/>
    </source>
</evidence>
<keyword evidence="5" id="KW-0560">Oxidoreductase</keyword>
<evidence type="ECO:0000313" key="8">
    <source>
        <dbReference type="EMBL" id="SHN69451.1"/>
    </source>
</evidence>
<dbReference type="InterPro" id="IPR009075">
    <property type="entry name" value="AcylCo_DH/oxidase_C"/>
</dbReference>
<evidence type="ECO:0000256" key="3">
    <source>
        <dbReference type="ARBA" id="ARBA00022630"/>
    </source>
</evidence>
<dbReference type="InterPro" id="IPR013786">
    <property type="entry name" value="AcylCoA_DH/ox_N"/>
</dbReference>
<dbReference type="RefSeq" id="WP_072916247.1">
    <property type="nucleotide sequence ID" value="NZ_FRDM01000006.1"/>
</dbReference>
<keyword evidence="4" id="KW-0274">FAD</keyword>
<accession>A0A1M7TFL7</accession>
<reference evidence="8 9" key="1">
    <citation type="submission" date="2016-12" db="EMBL/GenBank/DDBJ databases">
        <authorList>
            <person name="Song W.-J."/>
            <person name="Kurnit D.M."/>
        </authorList>
    </citation>
    <scope>NUCLEOTIDE SEQUENCE [LARGE SCALE GENOMIC DNA]</scope>
    <source>
        <strain evidence="8 9">DSM 43162</strain>
    </source>
</reference>
<dbReference type="AlphaFoldDB" id="A0A1M7TFL7"/>
<evidence type="ECO:0000256" key="5">
    <source>
        <dbReference type="ARBA" id="ARBA00023002"/>
    </source>
</evidence>
<dbReference type="Pfam" id="PF00441">
    <property type="entry name" value="Acyl-CoA_dh_1"/>
    <property type="match status" value="1"/>
</dbReference>
<dbReference type="GO" id="GO:0050660">
    <property type="term" value="F:flavin adenine dinucleotide binding"/>
    <property type="evidence" value="ECO:0007669"/>
    <property type="project" value="InterPro"/>
</dbReference>
<dbReference type="SUPFAM" id="SSF47203">
    <property type="entry name" value="Acyl-CoA dehydrogenase C-terminal domain-like"/>
    <property type="match status" value="1"/>
</dbReference>
<evidence type="ECO:0000256" key="4">
    <source>
        <dbReference type="ARBA" id="ARBA00022827"/>
    </source>
</evidence>
<dbReference type="InterPro" id="IPR037069">
    <property type="entry name" value="AcylCoA_DH/ox_N_sf"/>
</dbReference>
<feature type="domain" description="Acyl-CoA dehydrogenase/oxidase N-terminal" evidence="7">
    <location>
        <begin position="28"/>
        <end position="96"/>
    </location>
</feature>
<evidence type="ECO:0000256" key="1">
    <source>
        <dbReference type="ARBA" id="ARBA00001974"/>
    </source>
</evidence>
<dbReference type="GO" id="GO:0003995">
    <property type="term" value="F:acyl-CoA dehydrogenase activity"/>
    <property type="evidence" value="ECO:0007669"/>
    <property type="project" value="TreeGrafter"/>
</dbReference>
<dbReference type="PANTHER" id="PTHR43884">
    <property type="entry name" value="ACYL-COA DEHYDROGENASE"/>
    <property type="match status" value="1"/>
</dbReference>
<dbReference type="InterPro" id="IPR036250">
    <property type="entry name" value="AcylCo_DH-like_C"/>
</dbReference>
<gene>
    <name evidence="8" type="ORF">SAMN05660350_01668</name>
</gene>
<name>A0A1M7TFL7_9ACTN</name>